<accession>A0A4Y2CI70</accession>
<organism evidence="1 2">
    <name type="scientific">Araneus ventricosus</name>
    <name type="common">Orbweaver spider</name>
    <name type="synonym">Epeira ventricosa</name>
    <dbReference type="NCBI Taxonomy" id="182803"/>
    <lineage>
        <taxon>Eukaryota</taxon>
        <taxon>Metazoa</taxon>
        <taxon>Ecdysozoa</taxon>
        <taxon>Arthropoda</taxon>
        <taxon>Chelicerata</taxon>
        <taxon>Arachnida</taxon>
        <taxon>Araneae</taxon>
        <taxon>Araneomorphae</taxon>
        <taxon>Entelegynae</taxon>
        <taxon>Araneoidea</taxon>
        <taxon>Araneidae</taxon>
        <taxon>Araneus</taxon>
    </lineage>
</organism>
<dbReference type="AlphaFoldDB" id="A0A4Y2CI70"/>
<evidence type="ECO:0000313" key="2">
    <source>
        <dbReference type="Proteomes" id="UP000499080"/>
    </source>
</evidence>
<keyword evidence="2" id="KW-1185">Reference proteome</keyword>
<dbReference type="EMBL" id="BGPR01000198">
    <property type="protein sequence ID" value="GBM04112.1"/>
    <property type="molecule type" value="Genomic_DNA"/>
</dbReference>
<reference evidence="1 2" key="1">
    <citation type="journal article" date="2019" name="Sci. Rep.">
        <title>Orb-weaving spider Araneus ventricosus genome elucidates the spidroin gene catalogue.</title>
        <authorList>
            <person name="Kono N."/>
            <person name="Nakamura H."/>
            <person name="Ohtoshi R."/>
            <person name="Moran D.A.P."/>
            <person name="Shinohara A."/>
            <person name="Yoshida Y."/>
            <person name="Fujiwara M."/>
            <person name="Mori M."/>
            <person name="Tomita M."/>
            <person name="Arakawa K."/>
        </authorList>
    </citation>
    <scope>NUCLEOTIDE SEQUENCE [LARGE SCALE GENOMIC DNA]</scope>
</reference>
<name>A0A4Y2CI70_ARAVE</name>
<comment type="caution">
    <text evidence="1">The sequence shown here is derived from an EMBL/GenBank/DDBJ whole genome shotgun (WGS) entry which is preliminary data.</text>
</comment>
<sequence>MLWKVLALPARLQEKYNAVYSKICTSGWVESCSCWPFHTVKEAKTQKRQVKIWSDSLSKLNAMESTGTSPISREMPWNHVEKQVLSKIWHVRIHSHNTAYQATFRGLLVSVKEARIQRGQVKIWSENRSKLNAMENTGNTSPIPREVQIRLLQNLHIWLGWILLILAFS</sequence>
<protein>
    <submittedName>
        <fullName evidence="1">Uncharacterized protein</fullName>
    </submittedName>
</protein>
<proteinExistence type="predicted"/>
<evidence type="ECO:0000313" key="1">
    <source>
        <dbReference type="EMBL" id="GBM04112.1"/>
    </source>
</evidence>
<dbReference type="Proteomes" id="UP000499080">
    <property type="component" value="Unassembled WGS sequence"/>
</dbReference>
<gene>
    <name evidence="1" type="ORF">AVEN_247977_1</name>
</gene>